<feature type="signal peptide" evidence="1">
    <location>
        <begin position="1"/>
        <end position="23"/>
    </location>
</feature>
<dbReference type="Proteomes" id="UP000245535">
    <property type="component" value="Unassembled WGS sequence"/>
</dbReference>
<proteinExistence type="predicted"/>
<keyword evidence="1" id="KW-0732">Signal</keyword>
<dbReference type="OrthoDB" id="982903at2"/>
<dbReference type="EMBL" id="QGDO01000003">
    <property type="protein sequence ID" value="PWJ42356.1"/>
    <property type="molecule type" value="Genomic_DNA"/>
</dbReference>
<evidence type="ECO:0000256" key="1">
    <source>
        <dbReference type="SAM" id="SignalP"/>
    </source>
</evidence>
<organism evidence="2 3">
    <name type="scientific">Sediminitomix flava</name>
    <dbReference type="NCBI Taxonomy" id="379075"/>
    <lineage>
        <taxon>Bacteria</taxon>
        <taxon>Pseudomonadati</taxon>
        <taxon>Bacteroidota</taxon>
        <taxon>Cytophagia</taxon>
        <taxon>Cytophagales</taxon>
        <taxon>Flammeovirgaceae</taxon>
        <taxon>Sediminitomix</taxon>
    </lineage>
</organism>
<dbReference type="AlphaFoldDB" id="A0A315Z9V8"/>
<accession>A0A315Z9V8</accession>
<evidence type="ECO:0000313" key="2">
    <source>
        <dbReference type="EMBL" id="PWJ42356.1"/>
    </source>
</evidence>
<name>A0A315Z9V8_SEDFL</name>
<comment type="caution">
    <text evidence="2">The sequence shown here is derived from an EMBL/GenBank/DDBJ whole genome shotgun (WGS) entry which is preliminary data.</text>
</comment>
<evidence type="ECO:0000313" key="3">
    <source>
        <dbReference type="Proteomes" id="UP000245535"/>
    </source>
</evidence>
<gene>
    <name evidence="2" type="ORF">BC781_103608</name>
</gene>
<protein>
    <submittedName>
        <fullName evidence="2">Uncharacterized protein</fullName>
    </submittedName>
</protein>
<feature type="chain" id="PRO_5016462592" evidence="1">
    <location>
        <begin position="24"/>
        <end position="274"/>
    </location>
</feature>
<dbReference type="RefSeq" id="WP_109619237.1">
    <property type="nucleotide sequence ID" value="NZ_QGDO01000003.1"/>
</dbReference>
<reference evidence="2 3" key="1">
    <citation type="submission" date="2018-03" db="EMBL/GenBank/DDBJ databases">
        <title>Genomic Encyclopedia of Archaeal and Bacterial Type Strains, Phase II (KMG-II): from individual species to whole genera.</title>
        <authorList>
            <person name="Goeker M."/>
        </authorList>
    </citation>
    <scope>NUCLEOTIDE SEQUENCE [LARGE SCALE GENOMIC DNA]</scope>
    <source>
        <strain evidence="2 3">DSM 28229</strain>
    </source>
</reference>
<keyword evidence="3" id="KW-1185">Reference proteome</keyword>
<sequence>MKAIQKTNVLLLFLIVLSSKVIAQDVVKNQRANQYWLNTDLDYNIDDLQTLKYQGQYRSVESLSGERNLRWHQRLGYAYKLTNHWELEGAVRYVVDQNLDQNEWYFQGLLKHIGKIGSVDFEKFISYEQVKFTNYENRGAGTVVDNFGRFSVSALLGKDFKIKELPLRVEFDYIFFKNLGDAKHDDARLIDRGRLSFSVLASLTESLQAGLFVTRQVDYSPLFLGGTYPQQDEDGNLILDDNGNIVMIEQADYYVNDASTLIGCKLLYTINRRD</sequence>